<dbReference type="CDD" id="cd07377">
    <property type="entry name" value="WHTH_GntR"/>
    <property type="match status" value="1"/>
</dbReference>
<dbReference type="InterPro" id="IPR000524">
    <property type="entry name" value="Tscrpt_reg_HTH_GntR"/>
</dbReference>
<protein>
    <submittedName>
        <fullName evidence="5">GntR family transcriptional regulator</fullName>
    </submittedName>
</protein>
<dbReference type="SMART" id="SM00345">
    <property type="entry name" value="HTH_GNTR"/>
    <property type="match status" value="1"/>
</dbReference>
<keyword evidence="2" id="KW-0238">DNA-binding</keyword>
<proteinExistence type="predicted"/>
<feature type="domain" description="HTH gntR-type" evidence="4">
    <location>
        <begin position="10"/>
        <end position="78"/>
    </location>
</feature>
<name>A0A226C1E1_9FIRM</name>
<evidence type="ECO:0000256" key="3">
    <source>
        <dbReference type="ARBA" id="ARBA00023163"/>
    </source>
</evidence>
<accession>A0A226C1E1</accession>
<evidence type="ECO:0000313" key="5">
    <source>
        <dbReference type="EMBL" id="OWZ84995.1"/>
    </source>
</evidence>
<dbReference type="PANTHER" id="PTHR38445:SF9">
    <property type="entry name" value="HTH-TYPE TRANSCRIPTIONAL REPRESSOR YTRA"/>
    <property type="match status" value="1"/>
</dbReference>
<dbReference type="EMBL" id="NIQC01000001">
    <property type="protein sequence ID" value="OWZ84995.1"/>
    <property type="molecule type" value="Genomic_DNA"/>
</dbReference>
<dbReference type="InterPro" id="IPR036390">
    <property type="entry name" value="WH_DNA-bd_sf"/>
</dbReference>
<evidence type="ECO:0000313" key="6">
    <source>
        <dbReference type="Proteomes" id="UP000214588"/>
    </source>
</evidence>
<evidence type="ECO:0000256" key="2">
    <source>
        <dbReference type="ARBA" id="ARBA00023125"/>
    </source>
</evidence>
<evidence type="ECO:0000256" key="1">
    <source>
        <dbReference type="ARBA" id="ARBA00023015"/>
    </source>
</evidence>
<keyword evidence="6" id="KW-1185">Reference proteome</keyword>
<dbReference type="GO" id="GO:0003677">
    <property type="term" value="F:DNA binding"/>
    <property type="evidence" value="ECO:0007669"/>
    <property type="project" value="UniProtKB-KW"/>
</dbReference>
<dbReference type="PANTHER" id="PTHR38445">
    <property type="entry name" value="HTH-TYPE TRANSCRIPTIONAL REPRESSOR YTRA"/>
    <property type="match status" value="1"/>
</dbReference>
<dbReference type="AlphaFoldDB" id="A0A226C1E1"/>
<dbReference type="OrthoDB" id="9801546at2"/>
<dbReference type="GO" id="GO:0003700">
    <property type="term" value="F:DNA-binding transcription factor activity"/>
    <property type="evidence" value="ECO:0007669"/>
    <property type="project" value="InterPro"/>
</dbReference>
<evidence type="ECO:0000259" key="4">
    <source>
        <dbReference type="PROSITE" id="PS50949"/>
    </source>
</evidence>
<reference evidence="5 6" key="1">
    <citation type="submission" date="2017-06" db="EMBL/GenBank/DDBJ databases">
        <title>Draft Genome Sequence of Natranaerobius trueperi halophilic, alkalithermophilic bacteria from soda lakes.</title>
        <authorList>
            <person name="Zhao B."/>
        </authorList>
    </citation>
    <scope>NUCLEOTIDE SEQUENCE [LARGE SCALE GENOMIC DNA]</scope>
    <source>
        <strain evidence="5 6">DSM 18760</strain>
    </source>
</reference>
<dbReference type="Proteomes" id="UP000214588">
    <property type="component" value="Unassembled WGS sequence"/>
</dbReference>
<comment type="caution">
    <text evidence="5">The sequence shown here is derived from an EMBL/GenBank/DDBJ whole genome shotgun (WGS) entry which is preliminary data.</text>
</comment>
<dbReference type="Gene3D" id="1.10.10.10">
    <property type="entry name" value="Winged helix-like DNA-binding domain superfamily/Winged helix DNA-binding domain"/>
    <property type="match status" value="1"/>
</dbReference>
<dbReference type="PROSITE" id="PS50949">
    <property type="entry name" value="HTH_GNTR"/>
    <property type="match status" value="1"/>
</dbReference>
<gene>
    <name evidence="5" type="ORF">CDO51_00935</name>
</gene>
<organism evidence="5 6">
    <name type="scientific">Natranaerobius trueperi</name>
    <dbReference type="NCBI Taxonomy" id="759412"/>
    <lineage>
        <taxon>Bacteria</taxon>
        <taxon>Bacillati</taxon>
        <taxon>Bacillota</taxon>
        <taxon>Clostridia</taxon>
        <taxon>Natranaerobiales</taxon>
        <taxon>Natranaerobiaceae</taxon>
        <taxon>Natranaerobius</taxon>
    </lineage>
</organism>
<dbReference type="SUPFAM" id="SSF46785">
    <property type="entry name" value="Winged helix' DNA-binding domain"/>
    <property type="match status" value="1"/>
</dbReference>
<dbReference type="RefSeq" id="WP_089022419.1">
    <property type="nucleotide sequence ID" value="NZ_NIQC01000001.1"/>
</dbReference>
<dbReference type="Pfam" id="PF00392">
    <property type="entry name" value="GntR"/>
    <property type="match status" value="1"/>
</dbReference>
<keyword evidence="1" id="KW-0805">Transcription regulation</keyword>
<keyword evidence="3" id="KW-0804">Transcription</keyword>
<sequence length="124" mass="14454">MIQIDYKDGRPLFEQIKEKIKFLIIRGVLKSHEKVPSVRDLAQTLTINPNTIQKAYKDLEAEGFIYSVRGKGSFVSPLDDTNLKRKEELLEELKKTVLELKYLNVSKKELTDLLHEVYDSMKQE</sequence>
<dbReference type="InterPro" id="IPR036388">
    <property type="entry name" value="WH-like_DNA-bd_sf"/>
</dbReference>